<organism evidence="11 12">
    <name type="scientific">Oreochromis niloticus</name>
    <name type="common">Nile tilapia</name>
    <name type="synonym">Tilapia nilotica</name>
    <dbReference type="NCBI Taxonomy" id="8128"/>
    <lineage>
        <taxon>Eukaryota</taxon>
        <taxon>Metazoa</taxon>
        <taxon>Chordata</taxon>
        <taxon>Craniata</taxon>
        <taxon>Vertebrata</taxon>
        <taxon>Euteleostomi</taxon>
        <taxon>Actinopterygii</taxon>
        <taxon>Neopterygii</taxon>
        <taxon>Teleostei</taxon>
        <taxon>Neoteleostei</taxon>
        <taxon>Acanthomorphata</taxon>
        <taxon>Ovalentaria</taxon>
        <taxon>Cichlomorphae</taxon>
        <taxon>Cichliformes</taxon>
        <taxon>Cichlidae</taxon>
        <taxon>African cichlids</taxon>
        <taxon>Pseudocrenilabrinae</taxon>
        <taxon>Oreochromini</taxon>
        <taxon>Oreochromis</taxon>
    </lineage>
</organism>
<dbReference type="Ensembl" id="ENSONIT00000075943.1">
    <property type="protein sequence ID" value="ENSONIP00000069034.1"/>
    <property type="gene ID" value="ENSONIG00000028176.1"/>
</dbReference>
<evidence type="ECO:0000256" key="4">
    <source>
        <dbReference type="ARBA" id="ARBA00022989"/>
    </source>
</evidence>
<evidence type="ECO:0000256" key="8">
    <source>
        <dbReference type="ARBA" id="ARBA00023224"/>
    </source>
</evidence>
<reference evidence="11" key="2">
    <citation type="submission" date="2025-08" db="UniProtKB">
        <authorList>
            <consortium name="Ensembl"/>
        </authorList>
    </citation>
    <scope>IDENTIFICATION</scope>
</reference>
<reference evidence="11" key="3">
    <citation type="submission" date="2025-09" db="UniProtKB">
        <authorList>
            <consortium name="Ensembl"/>
        </authorList>
    </citation>
    <scope>IDENTIFICATION</scope>
</reference>
<dbReference type="GO" id="GO:0016493">
    <property type="term" value="F:C-C chemokine receptor activity"/>
    <property type="evidence" value="ECO:0007669"/>
    <property type="project" value="TreeGrafter"/>
</dbReference>
<evidence type="ECO:0000313" key="11">
    <source>
        <dbReference type="Ensembl" id="ENSONIP00000069034.1"/>
    </source>
</evidence>
<feature type="transmembrane region" description="Helical" evidence="9">
    <location>
        <begin position="275"/>
        <end position="300"/>
    </location>
</feature>
<dbReference type="GeneID" id="100697728"/>
<dbReference type="GeneTree" id="ENSGT01110000267168"/>
<dbReference type="PROSITE" id="PS50262">
    <property type="entry name" value="G_PROTEIN_RECEP_F1_2"/>
    <property type="match status" value="1"/>
</dbReference>
<dbReference type="RefSeq" id="XP_003455608.1">
    <property type="nucleotide sequence ID" value="XM_003455560.5"/>
</dbReference>
<keyword evidence="6 9" id="KW-0472">Membrane</keyword>
<dbReference type="GO" id="GO:0019957">
    <property type="term" value="F:C-C chemokine binding"/>
    <property type="evidence" value="ECO:0007669"/>
    <property type="project" value="TreeGrafter"/>
</dbReference>
<dbReference type="InterPro" id="IPR000355">
    <property type="entry name" value="Chemokine_rcpt"/>
</dbReference>
<keyword evidence="2" id="KW-1003">Cell membrane</keyword>
<dbReference type="InterPro" id="IPR017452">
    <property type="entry name" value="GPCR_Rhodpsn_7TM"/>
</dbReference>
<gene>
    <name evidence="11" type="primary">LOC100697728</name>
</gene>
<evidence type="ECO:0000313" key="12">
    <source>
        <dbReference type="Proteomes" id="UP000005207"/>
    </source>
</evidence>
<keyword evidence="5" id="KW-0297">G-protein coupled receptor</keyword>
<dbReference type="GO" id="GO:0007204">
    <property type="term" value="P:positive regulation of cytosolic calcium ion concentration"/>
    <property type="evidence" value="ECO:0007669"/>
    <property type="project" value="TreeGrafter"/>
</dbReference>
<keyword evidence="7" id="KW-0675">Receptor</keyword>
<dbReference type="OMA" id="MILHTAS"/>
<feature type="domain" description="G-protein coupled receptors family 1 profile" evidence="10">
    <location>
        <begin position="47"/>
        <end position="297"/>
    </location>
</feature>
<dbReference type="PRINTS" id="PR00237">
    <property type="entry name" value="GPCRRHODOPSN"/>
</dbReference>
<dbReference type="GO" id="GO:0009897">
    <property type="term" value="C:external side of plasma membrane"/>
    <property type="evidence" value="ECO:0007669"/>
    <property type="project" value="TreeGrafter"/>
</dbReference>
<dbReference type="PRINTS" id="PR00657">
    <property type="entry name" value="CCCHEMOKINER"/>
</dbReference>
<evidence type="ECO:0000256" key="6">
    <source>
        <dbReference type="ARBA" id="ARBA00023136"/>
    </source>
</evidence>
<evidence type="ECO:0000256" key="2">
    <source>
        <dbReference type="ARBA" id="ARBA00022475"/>
    </source>
</evidence>
<feature type="transmembrane region" description="Helical" evidence="9">
    <location>
        <begin position="109"/>
        <end position="133"/>
    </location>
</feature>
<proteinExistence type="predicted"/>
<accession>A0A669EBV8</accession>
<dbReference type="Pfam" id="PF00001">
    <property type="entry name" value="7tm_1"/>
    <property type="match status" value="1"/>
</dbReference>
<dbReference type="OrthoDB" id="9876908at2759"/>
<comment type="subcellular location">
    <subcellularLocation>
        <location evidence="1">Cell membrane</location>
        <topology evidence="1">Multi-pass membrane protein</topology>
    </subcellularLocation>
</comment>
<feature type="transmembrane region" description="Helical" evidence="9">
    <location>
        <begin position="145"/>
        <end position="166"/>
    </location>
</feature>
<dbReference type="InterPro" id="IPR000276">
    <property type="entry name" value="GPCR_Rhodpsn"/>
</dbReference>
<dbReference type="AlphaFoldDB" id="A0A669EBV8"/>
<dbReference type="SUPFAM" id="SSF81321">
    <property type="entry name" value="Family A G protein-coupled receptor-like"/>
    <property type="match status" value="1"/>
</dbReference>
<evidence type="ECO:0000256" key="3">
    <source>
        <dbReference type="ARBA" id="ARBA00022692"/>
    </source>
</evidence>
<keyword evidence="12" id="KW-1185">Reference proteome</keyword>
<dbReference type="Gene3D" id="1.20.1070.10">
    <property type="entry name" value="Rhodopsin 7-helix transmembrane proteins"/>
    <property type="match status" value="1"/>
</dbReference>
<dbReference type="InterPro" id="IPR050119">
    <property type="entry name" value="CCR1-9-like"/>
</dbReference>
<evidence type="ECO:0000259" key="10">
    <source>
        <dbReference type="PROSITE" id="PS50262"/>
    </source>
</evidence>
<dbReference type="GO" id="GO:0060326">
    <property type="term" value="P:cell chemotaxis"/>
    <property type="evidence" value="ECO:0007669"/>
    <property type="project" value="TreeGrafter"/>
</dbReference>
<evidence type="ECO:0000256" key="1">
    <source>
        <dbReference type="ARBA" id="ARBA00004651"/>
    </source>
</evidence>
<keyword evidence="4 9" id="KW-1133">Transmembrane helix</keyword>
<keyword evidence="3 9" id="KW-0812">Transmembrane</keyword>
<evidence type="ECO:0000256" key="7">
    <source>
        <dbReference type="ARBA" id="ARBA00023170"/>
    </source>
</evidence>
<feature type="transmembrane region" description="Helical" evidence="9">
    <location>
        <begin position="68"/>
        <end position="89"/>
    </location>
</feature>
<name>A0A669EBV8_ORENI</name>
<protein>
    <submittedName>
        <fullName evidence="11">C-C chemokine receptor type 1</fullName>
    </submittedName>
</protein>
<dbReference type="GO" id="GO:0006955">
    <property type="term" value="P:immune response"/>
    <property type="evidence" value="ECO:0007669"/>
    <property type="project" value="TreeGrafter"/>
</dbReference>
<feature type="transmembrane region" description="Helical" evidence="9">
    <location>
        <begin position="201"/>
        <end position="221"/>
    </location>
</feature>
<feature type="transmembrane region" description="Helical" evidence="9">
    <location>
        <begin position="35"/>
        <end position="56"/>
    </location>
</feature>
<dbReference type="KEGG" id="onl:100697728"/>
<feature type="transmembrane region" description="Helical" evidence="9">
    <location>
        <begin position="241"/>
        <end position="263"/>
    </location>
</feature>
<keyword evidence="8" id="KW-0807">Transducer</keyword>
<dbReference type="GO" id="GO:0019722">
    <property type="term" value="P:calcium-mediated signaling"/>
    <property type="evidence" value="ECO:0007669"/>
    <property type="project" value="TreeGrafter"/>
</dbReference>
<reference evidence="12" key="1">
    <citation type="submission" date="2012-01" db="EMBL/GenBank/DDBJ databases">
        <title>The Genome Sequence of Oreochromis niloticus (Nile Tilapia).</title>
        <authorList>
            <consortium name="Broad Institute Genome Assembly Team"/>
            <consortium name="Broad Institute Sequencing Platform"/>
            <person name="Di Palma F."/>
            <person name="Johnson J."/>
            <person name="Lander E.S."/>
            <person name="Lindblad-Toh K."/>
        </authorList>
    </citation>
    <scope>NUCLEOTIDE SEQUENCE [LARGE SCALE GENOMIC DNA]</scope>
</reference>
<dbReference type="InParanoid" id="A0A669EBV8"/>
<dbReference type="PANTHER" id="PTHR10489:SF922">
    <property type="entry name" value="C-C CHEMOKINE RECEPTOR FAMILY-LIKE-RELATED"/>
    <property type="match status" value="1"/>
</dbReference>
<sequence>METTSYEYDYSTGSYPPPELCSRDGDNILGAQLSILYYFMFVFSLFGNGLVLFIIYRFEQLTSVTNILVLNLVMSSLIFMSSLPFMAVYMQLSNWIFGNAMCKIVGSSYYLGLYSSVLFLALLTFDQHLAVVYSVGSLQMRNQKYGVISCVVVWLVSGLACIKPMILYTTFFSHLDNKELCEEDPQDFPNIDASLLRLSGFYLQLFLFFIFPLLVIVYCYIRITITVVSSNIATKFKTVRLIFIIVLVFFMCWTPFNIVLLMYDKATTCVEEQKLGYALQISHNIASIYFCISPIFYTFVGKKFQNYFKRLLVKHFPKLKRHPSAS</sequence>
<dbReference type="PANTHER" id="PTHR10489">
    <property type="entry name" value="CELL ADHESION MOLECULE"/>
    <property type="match status" value="1"/>
</dbReference>
<dbReference type="Proteomes" id="UP000005207">
    <property type="component" value="Linkage group LG9"/>
</dbReference>
<evidence type="ECO:0000256" key="5">
    <source>
        <dbReference type="ARBA" id="ARBA00023040"/>
    </source>
</evidence>
<evidence type="ECO:0000256" key="9">
    <source>
        <dbReference type="SAM" id="Phobius"/>
    </source>
</evidence>